<feature type="compositionally biased region" description="Basic and acidic residues" evidence="1">
    <location>
        <begin position="1"/>
        <end position="25"/>
    </location>
</feature>
<feature type="region of interest" description="Disordered" evidence="1">
    <location>
        <begin position="1"/>
        <end position="92"/>
    </location>
</feature>
<sequence length="211" mass="23710">MAERKRFTPVVKPDEDYTKRIERKPAAQKFMFREDPEEIEAPMEAVPAKDDKRQAEAPPSTAIEPSDEQMTEGAAREPAAPKSARSVDTPTTTAKLRLHIAVPAELAARANRAAEKARCPARKVALAALNEIKPSLLERLNSIRYGQIEPERQENVGFSISTTWQIPAKTETHLKSELDPVGIGQVNRLVSHWIRGQFLDHFEKYLKKLGH</sequence>
<name>A0ABS6AM23_9RHOB</name>
<evidence type="ECO:0000313" key="3">
    <source>
        <dbReference type="Proteomes" id="UP001166191"/>
    </source>
</evidence>
<proteinExistence type="predicted"/>
<protein>
    <submittedName>
        <fullName evidence="2">Uncharacterized protein</fullName>
    </submittedName>
</protein>
<dbReference type="EMBL" id="JAHKNG010000025">
    <property type="protein sequence ID" value="MBU3031137.1"/>
    <property type="molecule type" value="Genomic_DNA"/>
</dbReference>
<accession>A0ABS6AM23</accession>
<dbReference type="RefSeq" id="WP_216033810.1">
    <property type="nucleotide sequence ID" value="NZ_JAHKNG010000025.1"/>
</dbReference>
<reference evidence="2" key="1">
    <citation type="submission" date="2021-06" db="EMBL/GenBank/DDBJ databases">
        <title>Paracoccus bacterium XHP0099 sp. nov., isolated from the surface waters of the Yellow Sea.</title>
        <authorList>
            <person name="Xue H."/>
            <person name="Zhang D."/>
        </authorList>
    </citation>
    <scope>NUCLEOTIDE SEQUENCE</scope>
    <source>
        <strain evidence="2">XHP0099</strain>
    </source>
</reference>
<comment type="caution">
    <text evidence="2">The sequence shown here is derived from an EMBL/GenBank/DDBJ whole genome shotgun (WGS) entry which is preliminary data.</text>
</comment>
<organism evidence="2 3">
    <name type="scientific">Paracoccus marinaquae</name>
    <dbReference type="NCBI Taxonomy" id="2841926"/>
    <lineage>
        <taxon>Bacteria</taxon>
        <taxon>Pseudomonadati</taxon>
        <taxon>Pseudomonadota</taxon>
        <taxon>Alphaproteobacteria</taxon>
        <taxon>Rhodobacterales</taxon>
        <taxon>Paracoccaceae</taxon>
        <taxon>Paracoccus</taxon>
    </lineage>
</organism>
<keyword evidence="3" id="KW-1185">Reference proteome</keyword>
<evidence type="ECO:0000256" key="1">
    <source>
        <dbReference type="SAM" id="MobiDB-lite"/>
    </source>
</evidence>
<dbReference type="Proteomes" id="UP001166191">
    <property type="component" value="Unassembled WGS sequence"/>
</dbReference>
<gene>
    <name evidence="2" type="ORF">KNW02_13520</name>
</gene>
<evidence type="ECO:0000313" key="2">
    <source>
        <dbReference type="EMBL" id="MBU3031137.1"/>
    </source>
</evidence>